<gene>
    <name evidence="3" type="ORF">H2201_006536</name>
</gene>
<keyword evidence="1" id="KW-0560">Oxidoreductase</keyword>
<name>A0ABQ9NLJ7_9PEZI</name>
<dbReference type="EMBL" id="JAPDRL010000058">
    <property type="protein sequence ID" value="KAJ9661344.1"/>
    <property type="molecule type" value="Genomic_DNA"/>
</dbReference>
<comment type="caution">
    <text evidence="3">The sequence shown here is derived from an EMBL/GenBank/DDBJ whole genome shotgun (WGS) entry which is preliminary data.</text>
</comment>
<dbReference type="InterPro" id="IPR020471">
    <property type="entry name" value="AKR"/>
</dbReference>
<organism evidence="3 4">
    <name type="scientific">Coniosporium apollinis</name>
    <dbReference type="NCBI Taxonomy" id="61459"/>
    <lineage>
        <taxon>Eukaryota</taxon>
        <taxon>Fungi</taxon>
        <taxon>Dikarya</taxon>
        <taxon>Ascomycota</taxon>
        <taxon>Pezizomycotina</taxon>
        <taxon>Dothideomycetes</taxon>
        <taxon>Dothideomycetes incertae sedis</taxon>
        <taxon>Coniosporium</taxon>
    </lineage>
</organism>
<protein>
    <recommendedName>
        <fullName evidence="2">NADP-dependent oxidoreductase domain-containing protein</fullName>
    </recommendedName>
</protein>
<dbReference type="PRINTS" id="PR00069">
    <property type="entry name" value="ALDKETRDTASE"/>
</dbReference>
<evidence type="ECO:0000313" key="3">
    <source>
        <dbReference type="EMBL" id="KAJ9661344.1"/>
    </source>
</evidence>
<evidence type="ECO:0000256" key="1">
    <source>
        <dbReference type="ARBA" id="ARBA00023002"/>
    </source>
</evidence>
<proteinExistence type="predicted"/>
<accession>A0ABQ9NLJ7</accession>
<dbReference type="InterPro" id="IPR050523">
    <property type="entry name" value="AKR_Detox_Biosynth"/>
</dbReference>
<dbReference type="Proteomes" id="UP001172684">
    <property type="component" value="Unassembled WGS sequence"/>
</dbReference>
<dbReference type="CDD" id="cd19093">
    <property type="entry name" value="AKR_AtPLR-like"/>
    <property type="match status" value="1"/>
</dbReference>
<dbReference type="Pfam" id="PF00248">
    <property type="entry name" value="Aldo_ket_red"/>
    <property type="match status" value="1"/>
</dbReference>
<evidence type="ECO:0000259" key="2">
    <source>
        <dbReference type="Pfam" id="PF00248"/>
    </source>
</evidence>
<dbReference type="Gene3D" id="3.20.20.100">
    <property type="entry name" value="NADP-dependent oxidoreductase domain"/>
    <property type="match status" value="1"/>
</dbReference>
<dbReference type="InterPro" id="IPR023210">
    <property type="entry name" value="NADP_OxRdtase_dom"/>
</dbReference>
<dbReference type="SUPFAM" id="SSF51430">
    <property type="entry name" value="NAD(P)-linked oxidoreductase"/>
    <property type="match status" value="1"/>
</dbReference>
<evidence type="ECO:0000313" key="4">
    <source>
        <dbReference type="Proteomes" id="UP001172684"/>
    </source>
</evidence>
<keyword evidence="4" id="KW-1185">Reference proteome</keyword>
<reference evidence="3" key="1">
    <citation type="submission" date="2022-10" db="EMBL/GenBank/DDBJ databases">
        <title>Culturing micro-colonial fungi from biological soil crusts in the Mojave desert and describing Neophaeococcomyces mojavensis, and introducing the new genera and species Taxawa tesnikishii.</title>
        <authorList>
            <person name="Kurbessoian T."/>
            <person name="Stajich J.E."/>
        </authorList>
    </citation>
    <scope>NUCLEOTIDE SEQUENCE</scope>
    <source>
        <strain evidence="3">TK_1</strain>
    </source>
</reference>
<sequence length="369" mass="41225">MQHVLQTGLAAGMSAVSGLHSNKPPPVPKDFDGMAAVLPQDIVPTGETRITFKGKNSDAYASPISIGAWPWGDKATFHWSEDELPAVHEAWKVIVASGVNFIDTAQAYGSGRSEEICGELYRASGLRRDQFFIQTKWFVVPDLKNIIHPVEAPARTLEKSLQRMGLEYVDCYLVHGHIHPQSIAKVAKGLAECVDKGLTKTVGVANYSVEDMIKMQEELQKYGIPLATNQCEYSILRRYPETSGMLQTCRERGIIFQSYSSLAQGRLSGKYNSQHEPPDTYRFSKYPMKYIEPTLKVLEDIGKKRGKSIAAVALNYNLSKGVLPVVGVRKPQQAEQNMEALGWRLSDDEIRRIDEFSYEGKKTVLWQQG</sequence>
<dbReference type="PANTHER" id="PTHR43364:SF4">
    <property type="entry name" value="NAD(P)-LINKED OXIDOREDUCTASE SUPERFAMILY PROTEIN"/>
    <property type="match status" value="1"/>
</dbReference>
<dbReference type="InterPro" id="IPR036812">
    <property type="entry name" value="NAD(P)_OxRdtase_dom_sf"/>
</dbReference>
<dbReference type="PANTHER" id="PTHR43364">
    <property type="entry name" value="NADH-SPECIFIC METHYLGLYOXAL REDUCTASE-RELATED"/>
    <property type="match status" value="1"/>
</dbReference>
<feature type="domain" description="NADP-dependent oxidoreductase" evidence="2">
    <location>
        <begin position="63"/>
        <end position="356"/>
    </location>
</feature>